<dbReference type="EMBL" id="DRUZ01000016">
    <property type="protein sequence ID" value="HHS01158.1"/>
    <property type="molecule type" value="Genomic_DNA"/>
</dbReference>
<feature type="transmembrane region" description="Helical" evidence="1">
    <location>
        <begin position="130"/>
        <end position="148"/>
    </location>
</feature>
<keyword evidence="1" id="KW-1133">Transmembrane helix</keyword>
<sequence>MKYSFLVFLCFAVFGLVAVLNPFDRFNAFNLTVGVITGICFGVVYRFMLSFILGITNRKLKQKHGRKEVKRAIARGMIFLLPFALMSLVAAYLLHWTALAGFVSAAFMTASVAAAMELGKLKGKQEVKDVLFASVTAFLLGIAWNFSINFAGKIPLYLEGAVHLLKTGINLFR</sequence>
<organism evidence="2">
    <name type="scientific">Caldicellulosiruptor owensensis</name>
    <dbReference type="NCBI Taxonomy" id="55205"/>
    <lineage>
        <taxon>Bacteria</taxon>
        <taxon>Bacillati</taxon>
        <taxon>Bacillota</taxon>
        <taxon>Bacillota incertae sedis</taxon>
        <taxon>Caldicellulosiruptorales</taxon>
        <taxon>Caldicellulosiruptoraceae</taxon>
        <taxon>Caldicellulosiruptor</taxon>
    </lineage>
</organism>
<comment type="caution">
    <text evidence="2">The sequence shown here is derived from an EMBL/GenBank/DDBJ whole genome shotgun (WGS) entry which is preliminary data.</text>
</comment>
<feature type="transmembrane region" description="Helical" evidence="1">
    <location>
        <begin position="28"/>
        <end position="53"/>
    </location>
</feature>
<evidence type="ECO:0000313" key="2">
    <source>
        <dbReference type="EMBL" id="HHS01158.1"/>
    </source>
</evidence>
<proteinExistence type="predicted"/>
<gene>
    <name evidence="2" type="ORF">ENL71_01220</name>
</gene>
<evidence type="ECO:0000256" key="1">
    <source>
        <dbReference type="SAM" id="Phobius"/>
    </source>
</evidence>
<name>A0A7C5Z7C1_9FIRM</name>
<feature type="transmembrane region" description="Helical" evidence="1">
    <location>
        <begin position="73"/>
        <end position="93"/>
    </location>
</feature>
<dbReference type="AlphaFoldDB" id="A0A7C5Z7C1"/>
<keyword evidence="1" id="KW-0472">Membrane</keyword>
<accession>A0A7C5Z7C1</accession>
<protein>
    <submittedName>
        <fullName evidence="2">Uncharacterized protein</fullName>
    </submittedName>
</protein>
<reference evidence="2" key="1">
    <citation type="journal article" date="2020" name="mSystems">
        <title>Genome- and Community-Level Interaction Insights into Carbon Utilization and Element Cycling Functions of Hydrothermarchaeota in Hydrothermal Sediment.</title>
        <authorList>
            <person name="Zhou Z."/>
            <person name="Liu Y."/>
            <person name="Xu W."/>
            <person name="Pan J."/>
            <person name="Luo Z.H."/>
            <person name="Li M."/>
        </authorList>
    </citation>
    <scope>NUCLEOTIDE SEQUENCE [LARGE SCALE GENOMIC DNA]</scope>
    <source>
        <strain evidence="2">SpSt-102</strain>
    </source>
</reference>
<keyword evidence="1" id="KW-0812">Transmembrane</keyword>